<protein>
    <submittedName>
        <fullName evidence="2">Uncharacterized protein</fullName>
    </submittedName>
</protein>
<evidence type="ECO:0000313" key="2">
    <source>
        <dbReference type="EMBL" id="GID51290.1"/>
    </source>
</evidence>
<organism evidence="2">
    <name type="scientific">Actinoplanes campanulatus</name>
    <dbReference type="NCBI Taxonomy" id="113559"/>
    <lineage>
        <taxon>Bacteria</taxon>
        <taxon>Bacillati</taxon>
        <taxon>Actinomycetota</taxon>
        <taxon>Actinomycetes</taxon>
        <taxon>Micromonosporales</taxon>
        <taxon>Micromonosporaceae</taxon>
        <taxon>Actinoplanes</taxon>
    </lineage>
</organism>
<comment type="caution">
    <text evidence="2">The sequence shown here is derived from an EMBL/GenBank/DDBJ whole genome shotgun (WGS) entry which is preliminary data.</text>
</comment>
<feature type="region of interest" description="Disordered" evidence="1">
    <location>
        <begin position="21"/>
        <end position="40"/>
    </location>
</feature>
<sequence>MQATEPLVGQIVEQPVVLGGGLPAHAAEEPDQTHPPTLSERERPLRLGATCRPAAMWAKVTGIATEIIALTGWATAQV</sequence>
<gene>
    <name evidence="2" type="ORF">Aca07nite_85650</name>
</gene>
<proteinExistence type="predicted"/>
<reference evidence="2" key="1">
    <citation type="submission" date="2021-01" db="EMBL/GenBank/DDBJ databases">
        <title>Whole genome shotgun sequence of Actinoplanes capillaceus NBRC 16408.</title>
        <authorList>
            <person name="Komaki H."/>
            <person name="Tamura T."/>
        </authorList>
    </citation>
    <scope>NUCLEOTIDE SEQUENCE [LARGE SCALE GENOMIC DNA]</scope>
    <source>
        <strain evidence="2">NBRC 16408</strain>
    </source>
</reference>
<dbReference type="EMBL" id="BOMF01000175">
    <property type="protein sequence ID" value="GID51290.1"/>
    <property type="molecule type" value="Genomic_DNA"/>
</dbReference>
<name>A0ABQ3WYF0_9ACTN</name>
<evidence type="ECO:0000256" key="1">
    <source>
        <dbReference type="SAM" id="MobiDB-lite"/>
    </source>
</evidence>
<accession>A0ABQ3WYF0</accession>